<feature type="region of interest" description="Disordered" evidence="1">
    <location>
        <begin position="219"/>
        <end position="242"/>
    </location>
</feature>
<dbReference type="SUPFAM" id="SSF46934">
    <property type="entry name" value="UBA-like"/>
    <property type="match status" value="1"/>
</dbReference>
<dbReference type="InterPro" id="IPR015940">
    <property type="entry name" value="UBA"/>
</dbReference>
<dbReference type="VEuPathDB" id="FungiDB:SPPG_00856"/>
<organism evidence="3 4">
    <name type="scientific">Spizellomyces punctatus (strain DAOM BR117)</name>
    <dbReference type="NCBI Taxonomy" id="645134"/>
    <lineage>
        <taxon>Eukaryota</taxon>
        <taxon>Fungi</taxon>
        <taxon>Fungi incertae sedis</taxon>
        <taxon>Chytridiomycota</taxon>
        <taxon>Chytridiomycota incertae sedis</taxon>
        <taxon>Chytridiomycetes</taxon>
        <taxon>Spizellomycetales</taxon>
        <taxon>Spizellomycetaceae</taxon>
        <taxon>Spizellomyces</taxon>
    </lineage>
</organism>
<dbReference type="eggNOG" id="ENOG502T854">
    <property type="taxonomic scope" value="Eukaryota"/>
</dbReference>
<dbReference type="GO" id="GO:0043162">
    <property type="term" value="P:ubiquitin-dependent protein catabolic process via the multivesicular body sorting pathway"/>
    <property type="evidence" value="ECO:0007669"/>
    <property type="project" value="InterPro"/>
</dbReference>
<proteinExistence type="predicted"/>
<feature type="domain" description="UBA" evidence="2">
    <location>
        <begin position="414"/>
        <end position="458"/>
    </location>
</feature>
<name>A0A0L0HV24_SPIPD</name>
<dbReference type="RefSeq" id="XP_016613235.1">
    <property type="nucleotide sequence ID" value="XM_016749187.1"/>
</dbReference>
<dbReference type="InParanoid" id="A0A0L0HV24"/>
<dbReference type="PANTHER" id="PTHR15960">
    <property type="entry name" value="LD44032P"/>
    <property type="match status" value="1"/>
</dbReference>
<dbReference type="GO" id="GO:0000813">
    <property type="term" value="C:ESCRT I complex"/>
    <property type="evidence" value="ECO:0007669"/>
    <property type="project" value="InterPro"/>
</dbReference>
<dbReference type="OrthoDB" id="524326at2759"/>
<dbReference type="PROSITE" id="PS50030">
    <property type="entry name" value="UBA"/>
    <property type="match status" value="1"/>
</dbReference>
<dbReference type="Proteomes" id="UP000053201">
    <property type="component" value="Unassembled WGS sequence"/>
</dbReference>
<dbReference type="InterPro" id="IPR038870">
    <property type="entry name" value="UBAP1"/>
</dbReference>
<dbReference type="GO" id="GO:0043130">
    <property type="term" value="F:ubiquitin binding"/>
    <property type="evidence" value="ECO:0007669"/>
    <property type="project" value="InterPro"/>
</dbReference>
<evidence type="ECO:0000259" key="2">
    <source>
        <dbReference type="PROSITE" id="PS50030"/>
    </source>
</evidence>
<dbReference type="CDD" id="cd14316">
    <property type="entry name" value="UBA2_UBAP1_like"/>
    <property type="match status" value="1"/>
</dbReference>
<dbReference type="InterPro" id="IPR009060">
    <property type="entry name" value="UBA-like_sf"/>
</dbReference>
<evidence type="ECO:0000313" key="4">
    <source>
        <dbReference type="Proteomes" id="UP000053201"/>
    </source>
</evidence>
<accession>A0A0L0HV24</accession>
<feature type="region of interest" description="Disordered" evidence="1">
    <location>
        <begin position="286"/>
        <end position="318"/>
    </location>
</feature>
<feature type="compositionally biased region" description="Low complexity" evidence="1">
    <location>
        <begin position="160"/>
        <end position="176"/>
    </location>
</feature>
<sequence length="460" mass="50293">MNHINGVGQSAWTEGVAYPPLSDVPVVAKNYRPTNQVSLPYTYLDVEDNTVENFNYDFSLERGVLEEANRIQTERQLMAAAQDVLKRKLEADKLAKQRRQAPGLAVDGEIMQPTSASSSPAALGRTDLKLKTPSPIPPLDASALNSHGRLSEQEGNRLAGSVSSLSDSGRSGSNPSVADSARKHPGIDYLEFEQGLPPPDPWRTEDDDDDLRMLKEVMGVPESRGTSSVAPNGNAAARKGNAQQRWSALPTRNARLDALAGHHSVTSSLEYDDVVGRARALMADLGLGSQSSGPPPPPKPVGLQTNNPGQSSSSRKRQSLQYPILPGISTGSSAQNQLALGHDIPSGVPFDMRDTFLRITQMGFSHEAVERGIINHARDEKKILDFAIAFEEHRHAGFKGDDIQVAIGLYDHDIAKERTFLEAYTALAEFGFPRERIREALVMKNNDRDQALDYLMQERK</sequence>
<reference evidence="3 4" key="1">
    <citation type="submission" date="2009-08" db="EMBL/GenBank/DDBJ databases">
        <title>The Genome Sequence of Spizellomyces punctatus strain DAOM BR117.</title>
        <authorList>
            <consortium name="The Broad Institute Genome Sequencing Platform"/>
            <person name="Russ C."/>
            <person name="Cuomo C."/>
            <person name="Shea T."/>
            <person name="Young S.K."/>
            <person name="Zeng Q."/>
            <person name="Koehrsen M."/>
            <person name="Haas B."/>
            <person name="Borodovsky M."/>
            <person name="Guigo R."/>
            <person name="Alvarado L."/>
            <person name="Berlin A."/>
            <person name="Bochicchio J."/>
            <person name="Borenstein D."/>
            <person name="Chapman S."/>
            <person name="Chen Z."/>
            <person name="Engels R."/>
            <person name="Freedman E."/>
            <person name="Gellesch M."/>
            <person name="Goldberg J."/>
            <person name="Griggs A."/>
            <person name="Gujja S."/>
            <person name="Heiman D."/>
            <person name="Hepburn T."/>
            <person name="Howarth C."/>
            <person name="Jen D."/>
            <person name="Larson L."/>
            <person name="Lewis B."/>
            <person name="Mehta T."/>
            <person name="Park D."/>
            <person name="Pearson M."/>
            <person name="Roberts A."/>
            <person name="Saif S."/>
            <person name="Shenoy N."/>
            <person name="Sisk P."/>
            <person name="Stolte C."/>
            <person name="Sykes S."/>
            <person name="Thomson T."/>
            <person name="Walk T."/>
            <person name="White J."/>
            <person name="Yandava C."/>
            <person name="Burger G."/>
            <person name="Gray M.W."/>
            <person name="Holland P.W.H."/>
            <person name="King N."/>
            <person name="Lang F.B.F."/>
            <person name="Roger A.J."/>
            <person name="Ruiz-Trillo I."/>
            <person name="Lander E."/>
            <person name="Nusbaum C."/>
        </authorList>
    </citation>
    <scope>NUCLEOTIDE SEQUENCE [LARGE SCALE GENOMIC DNA]</scope>
    <source>
        <strain evidence="3 4">DAOM BR117</strain>
    </source>
</reference>
<protein>
    <recommendedName>
        <fullName evidence="2">UBA domain-containing protein</fullName>
    </recommendedName>
</protein>
<feature type="region of interest" description="Disordered" evidence="1">
    <location>
        <begin position="96"/>
        <end position="183"/>
    </location>
</feature>
<dbReference type="Gene3D" id="1.20.120.1920">
    <property type="entry name" value="UBAP1 SOUBA domain"/>
    <property type="match status" value="1"/>
</dbReference>
<dbReference type="STRING" id="645134.A0A0L0HV24"/>
<dbReference type="GeneID" id="27684560"/>
<dbReference type="EMBL" id="KQ257450">
    <property type="protein sequence ID" value="KND05196.1"/>
    <property type="molecule type" value="Genomic_DNA"/>
</dbReference>
<dbReference type="InterPro" id="IPR042575">
    <property type="entry name" value="UBAP1_C"/>
</dbReference>
<dbReference type="AlphaFoldDB" id="A0A0L0HV24"/>
<dbReference type="PANTHER" id="PTHR15960:SF5">
    <property type="entry name" value="LD44032P"/>
    <property type="match status" value="1"/>
</dbReference>
<evidence type="ECO:0000313" key="3">
    <source>
        <dbReference type="EMBL" id="KND05196.1"/>
    </source>
</evidence>
<dbReference type="OMA" id="DSGCTRN"/>
<evidence type="ECO:0000256" key="1">
    <source>
        <dbReference type="SAM" id="MobiDB-lite"/>
    </source>
</evidence>
<gene>
    <name evidence="3" type="ORF">SPPG_00856</name>
</gene>
<keyword evidence="4" id="KW-1185">Reference proteome</keyword>